<accession>A0A5A9PUH4</accession>
<keyword evidence="1" id="KW-0399">Innate immunity</keyword>
<keyword evidence="3 6" id="KW-0802">TPR repeat</keyword>
<sequence>MDQLRTKLDQLECHFTWALKKDDIDLNRLDEQLKLDVEKKEELTQTYNALAYVKFLQGFQEETLSNLTTSLKLYKECHEEEFNKSLIVTYGNLAWINYHMANYSECESYLQKVQKINENLVFVCSRECFKKALDLEPEVDKWNAGYAIALYRTEYGEFTIENSPVIKQLRRAIETIPDDDILKIFLAMRLVMYKSYEEAERLVEEALERSPNHPRVLRYAGRFFSKYRSLDRAISLLRKALELSPHSGFTHHQLALCYKMKKIQLLQEGNHHTRSSMVQQIRDQIIYHLEMASTHATGFIKAMSDLALHYGEQHDVSRAEEMFQMTFETAKEKNYNLHVVHFYYAEFQLYCKRDEVLAIKHYMACLKMNPGSHEGKRSEYKLNRIAEKHMNKNTQDGKAYGILGFIYKEKGEKSQAIEGYEKALSYRENDEYLTNLCALRLST</sequence>
<dbReference type="GO" id="GO:0005829">
    <property type="term" value="C:cytosol"/>
    <property type="evidence" value="ECO:0007669"/>
    <property type="project" value="TreeGrafter"/>
</dbReference>
<dbReference type="PROSITE" id="PS50005">
    <property type="entry name" value="TPR"/>
    <property type="match status" value="2"/>
</dbReference>
<name>A0A5A9PUH4_9TELE</name>
<dbReference type="Gene3D" id="1.25.40.10">
    <property type="entry name" value="Tetratricopeptide repeat domain"/>
    <property type="match status" value="3"/>
</dbReference>
<dbReference type="AlphaFoldDB" id="A0A5A9PUH4"/>
<comment type="caution">
    <text evidence="7">The sequence shown here is derived from an EMBL/GenBank/DDBJ whole genome shotgun (WGS) entry which is preliminary data.</text>
</comment>
<evidence type="ECO:0000256" key="2">
    <source>
        <dbReference type="ARBA" id="ARBA00022737"/>
    </source>
</evidence>
<dbReference type="EMBL" id="SOYY01000001">
    <property type="protein sequence ID" value="KAA0725335.1"/>
    <property type="molecule type" value="Genomic_DNA"/>
</dbReference>
<dbReference type="InterPro" id="IPR019734">
    <property type="entry name" value="TPR_rpt"/>
</dbReference>
<dbReference type="FunFam" id="1.25.40.10:FF:000032">
    <property type="entry name" value="Interferon-induced protein with tetratricopeptide repeats 5"/>
    <property type="match status" value="1"/>
</dbReference>
<keyword evidence="2" id="KW-0677">Repeat</keyword>
<dbReference type="Pfam" id="PF13181">
    <property type="entry name" value="TPR_8"/>
    <property type="match status" value="2"/>
</dbReference>
<evidence type="ECO:0000256" key="1">
    <source>
        <dbReference type="ARBA" id="ARBA00022588"/>
    </source>
</evidence>
<feature type="repeat" description="TPR" evidence="6">
    <location>
        <begin position="214"/>
        <end position="247"/>
    </location>
</feature>
<keyword evidence="8" id="KW-1185">Reference proteome</keyword>
<dbReference type="SUPFAM" id="SSF48452">
    <property type="entry name" value="TPR-like"/>
    <property type="match status" value="3"/>
</dbReference>
<proteinExistence type="inferred from homology"/>
<organism evidence="7 8">
    <name type="scientific">Triplophysa tibetana</name>
    <dbReference type="NCBI Taxonomy" id="1572043"/>
    <lineage>
        <taxon>Eukaryota</taxon>
        <taxon>Metazoa</taxon>
        <taxon>Chordata</taxon>
        <taxon>Craniata</taxon>
        <taxon>Vertebrata</taxon>
        <taxon>Euteleostomi</taxon>
        <taxon>Actinopterygii</taxon>
        <taxon>Neopterygii</taxon>
        <taxon>Teleostei</taxon>
        <taxon>Ostariophysi</taxon>
        <taxon>Cypriniformes</taxon>
        <taxon>Nemacheilidae</taxon>
        <taxon>Triplophysa</taxon>
    </lineage>
</organism>
<evidence type="ECO:0000256" key="3">
    <source>
        <dbReference type="ARBA" id="ARBA00022803"/>
    </source>
</evidence>
<reference evidence="7 8" key="1">
    <citation type="journal article" date="2019" name="Mol. Ecol. Resour.">
        <title>Chromosome-level genome assembly of Triplophysa tibetana, a fish adapted to the harsh high-altitude environment of the Tibetan Plateau.</title>
        <authorList>
            <person name="Yang X."/>
            <person name="Liu H."/>
            <person name="Ma Z."/>
            <person name="Zou Y."/>
            <person name="Zou M."/>
            <person name="Mao Y."/>
            <person name="Li X."/>
            <person name="Wang H."/>
            <person name="Chen T."/>
            <person name="Wang W."/>
            <person name="Yang R."/>
        </authorList>
    </citation>
    <scope>NUCLEOTIDE SEQUENCE [LARGE SCALE GENOMIC DNA]</scope>
    <source>
        <strain evidence="7">TTIB1903HZAU</strain>
        <tissue evidence="7">Muscle</tissue>
    </source>
</reference>
<protein>
    <submittedName>
        <fullName evidence="7">Interferon-induced protein with tetratricopeptide repeats 5</fullName>
    </submittedName>
</protein>
<evidence type="ECO:0000313" key="8">
    <source>
        <dbReference type="Proteomes" id="UP000324632"/>
    </source>
</evidence>
<evidence type="ECO:0000256" key="5">
    <source>
        <dbReference type="ARBA" id="ARBA00038336"/>
    </source>
</evidence>
<dbReference type="GO" id="GO:0045087">
    <property type="term" value="P:innate immune response"/>
    <property type="evidence" value="ECO:0007669"/>
    <property type="project" value="UniProtKB-KW"/>
</dbReference>
<dbReference type="PANTHER" id="PTHR10271:SF29">
    <property type="entry name" value="INTERFERON-INDUCED PROTEIN WITH TETRATRICOPEPTIDE REPEATS-RELATED"/>
    <property type="match status" value="1"/>
</dbReference>
<evidence type="ECO:0000313" key="7">
    <source>
        <dbReference type="EMBL" id="KAA0725335.1"/>
    </source>
</evidence>
<dbReference type="SMART" id="SM00028">
    <property type="entry name" value="TPR"/>
    <property type="match status" value="6"/>
</dbReference>
<dbReference type="GO" id="GO:0051607">
    <property type="term" value="P:defense response to virus"/>
    <property type="evidence" value="ECO:0007669"/>
    <property type="project" value="TreeGrafter"/>
</dbReference>
<dbReference type="FunFam" id="1.25.40.10:FF:000036">
    <property type="entry name" value="interferon-induced protein with tetratricopeptide repeats 5"/>
    <property type="match status" value="1"/>
</dbReference>
<keyword evidence="4" id="KW-0391">Immunity</keyword>
<comment type="similarity">
    <text evidence="5">Belongs to the IFIT family.</text>
</comment>
<dbReference type="InterPro" id="IPR011990">
    <property type="entry name" value="TPR-like_helical_dom_sf"/>
</dbReference>
<dbReference type="PANTHER" id="PTHR10271">
    <property type="entry name" value="INTERFERON-INDUCED PROTEIN WITH TETRATRICOPEPTIDE REPEATS"/>
    <property type="match status" value="1"/>
</dbReference>
<evidence type="ECO:0000256" key="4">
    <source>
        <dbReference type="ARBA" id="ARBA00022859"/>
    </source>
</evidence>
<gene>
    <name evidence="7" type="ORF">E1301_Tti006047</name>
</gene>
<dbReference type="Proteomes" id="UP000324632">
    <property type="component" value="Chromosome 1"/>
</dbReference>
<feature type="repeat" description="TPR" evidence="6">
    <location>
        <begin position="397"/>
        <end position="430"/>
    </location>
</feature>
<evidence type="ECO:0000256" key="6">
    <source>
        <dbReference type="PROSITE-ProRule" id="PRU00339"/>
    </source>
</evidence>